<dbReference type="EMBL" id="FMJD01000001">
    <property type="protein sequence ID" value="SCM70323.1"/>
    <property type="molecule type" value="Genomic_DNA"/>
</dbReference>
<comment type="subcellular location">
    <subcellularLocation>
        <location evidence="1">Cell inner membrane</location>
    </subcellularLocation>
</comment>
<organism evidence="8">
    <name type="scientific">uncultured Pleomorphomonas sp</name>
    <dbReference type="NCBI Taxonomy" id="442121"/>
    <lineage>
        <taxon>Bacteria</taxon>
        <taxon>Pseudomonadati</taxon>
        <taxon>Pseudomonadota</taxon>
        <taxon>Alphaproteobacteria</taxon>
        <taxon>Hyphomicrobiales</taxon>
        <taxon>Pleomorphomonadaceae</taxon>
        <taxon>Pleomorphomonas</taxon>
        <taxon>environmental samples</taxon>
    </lineage>
</organism>
<dbReference type="GO" id="GO:0009247">
    <property type="term" value="P:glycolipid biosynthetic process"/>
    <property type="evidence" value="ECO:0007669"/>
    <property type="project" value="UniProtKB-ARBA"/>
</dbReference>
<gene>
    <name evidence="8" type="ORF">KL86PLE_10113</name>
</gene>
<evidence type="ECO:0000256" key="7">
    <source>
        <dbReference type="SAM" id="Phobius"/>
    </source>
</evidence>
<evidence type="ECO:0000256" key="3">
    <source>
        <dbReference type="ARBA" id="ARBA00022519"/>
    </source>
</evidence>
<evidence type="ECO:0000313" key="8">
    <source>
        <dbReference type="EMBL" id="SCM70323.1"/>
    </source>
</evidence>
<evidence type="ECO:0000256" key="1">
    <source>
        <dbReference type="ARBA" id="ARBA00004533"/>
    </source>
</evidence>
<dbReference type="CDD" id="cd07984">
    <property type="entry name" value="LPLAT_LABLAT-like"/>
    <property type="match status" value="1"/>
</dbReference>
<dbReference type="Pfam" id="PF03279">
    <property type="entry name" value="Lip_A_acyltrans"/>
    <property type="match status" value="1"/>
</dbReference>
<keyword evidence="3" id="KW-0997">Cell inner membrane</keyword>
<accession>A0A212KYH9</accession>
<name>A0A212KYH9_9HYPH</name>
<dbReference type="PANTHER" id="PTHR30606">
    <property type="entry name" value="LIPID A BIOSYNTHESIS LAUROYL ACYLTRANSFERASE"/>
    <property type="match status" value="1"/>
</dbReference>
<dbReference type="InterPro" id="IPR004960">
    <property type="entry name" value="LipA_acyltrans"/>
</dbReference>
<dbReference type="AlphaFoldDB" id="A0A212KYH9"/>
<evidence type="ECO:0000256" key="5">
    <source>
        <dbReference type="ARBA" id="ARBA00023136"/>
    </source>
</evidence>
<keyword evidence="7" id="KW-1133">Transmembrane helix</keyword>
<feature type="transmembrane region" description="Helical" evidence="7">
    <location>
        <begin position="20"/>
        <end position="42"/>
    </location>
</feature>
<evidence type="ECO:0000256" key="6">
    <source>
        <dbReference type="ARBA" id="ARBA00023315"/>
    </source>
</evidence>
<keyword evidence="7" id="KW-0812">Transmembrane</keyword>
<dbReference type="RefSeq" id="WP_100082028.1">
    <property type="nucleotide sequence ID" value="NZ_LT608334.1"/>
</dbReference>
<evidence type="ECO:0000256" key="4">
    <source>
        <dbReference type="ARBA" id="ARBA00022679"/>
    </source>
</evidence>
<sequence length="303" mass="33373">MDYRKARTQAGFWLEYAALRAVVALLGLLGVDLASALMGRLWRWFARFNPRHLRAKRNLAFALPHLTAAERAAILSEMWENLGRTFAEGLLLPEIVRHPQRLTMSDRLVADIRATGAGGIVFCSLHQGNWELLTVCCAMVGKPVAGVYRQLKNPLAEAYFRSRRQTAYPAGLIAAGATSVLRLRSLARSGAAIAMMADLPDSTGIRAPFFGGPSSLSKLPVTLARHLGLPLVVAHCQRTGGAHFLVDGERLDLPRTDDPEADVAEGARRLHAIFETWIRDDPGQWMWATRKWSEAVLRGSATD</sequence>
<dbReference type="GO" id="GO:0005886">
    <property type="term" value="C:plasma membrane"/>
    <property type="evidence" value="ECO:0007669"/>
    <property type="project" value="UniProtKB-SubCell"/>
</dbReference>
<dbReference type="PANTHER" id="PTHR30606:SF10">
    <property type="entry name" value="PHOSPHATIDYLINOSITOL MANNOSIDE ACYLTRANSFERASE"/>
    <property type="match status" value="1"/>
</dbReference>
<keyword evidence="2" id="KW-1003">Cell membrane</keyword>
<protein>
    <submittedName>
        <fullName evidence="8">Bacterial lipid A biosynthesis acyltransferase superfamily</fullName>
    </submittedName>
</protein>
<proteinExistence type="predicted"/>
<dbReference type="GO" id="GO:0016746">
    <property type="term" value="F:acyltransferase activity"/>
    <property type="evidence" value="ECO:0007669"/>
    <property type="project" value="UniProtKB-KW"/>
</dbReference>
<keyword evidence="5 7" id="KW-0472">Membrane</keyword>
<reference evidence="8" key="1">
    <citation type="submission" date="2016-08" db="EMBL/GenBank/DDBJ databases">
        <authorList>
            <person name="Seilhamer J.J."/>
        </authorList>
    </citation>
    <scope>NUCLEOTIDE SEQUENCE</scope>
    <source>
        <strain evidence="8">86</strain>
    </source>
</reference>
<evidence type="ECO:0000256" key="2">
    <source>
        <dbReference type="ARBA" id="ARBA00022475"/>
    </source>
</evidence>
<keyword evidence="4 8" id="KW-0808">Transferase</keyword>
<keyword evidence="6 8" id="KW-0012">Acyltransferase</keyword>